<gene>
    <name evidence="2" type="ORF">DPMN_185528</name>
</gene>
<accession>A0A9D4DL44</accession>
<dbReference type="AlphaFoldDB" id="A0A9D4DL44"/>
<feature type="compositionally biased region" description="Polar residues" evidence="1">
    <location>
        <begin position="1"/>
        <end position="19"/>
    </location>
</feature>
<evidence type="ECO:0000256" key="1">
    <source>
        <dbReference type="SAM" id="MobiDB-lite"/>
    </source>
</evidence>
<dbReference type="EMBL" id="JAIWYP010000010">
    <property type="protein sequence ID" value="KAH3750988.1"/>
    <property type="molecule type" value="Genomic_DNA"/>
</dbReference>
<reference evidence="2" key="2">
    <citation type="submission" date="2020-11" db="EMBL/GenBank/DDBJ databases">
        <authorList>
            <person name="McCartney M.A."/>
            <person name="Auch B."/>
            <person name="Kono T."/>
            <person name="Mallez S."/>
            <person name="Becker A."/>
            <person name="Gohl D.M."/>
            <person name="Silverstein K.A.T."/>
            <person name="Koren S."/>
            <person name="Bechman K.B."/>
            <person name="Herman A."/>
            <person name="Abrahante J.E."/>
            <person name="Garbe J."/>
        </authorList>
    </citation>
    <scope>NUCLEOTIDE SEQUENCE</scope>
    <source>
        <strain evidence="2">Duluth1</strain>
        <tissue evidence="2">Whole animal</tissue>
    </source>
</reference>
<protein>
    <submittedName>
        <fullName evidence="2">Uncharacterized protein</fullName>
    </submittedName>
</protein>
<comment type="caution">
    <text evidence="2">The sequence shown here is derived from an EMBL/GenBank/DDBJ whole genome shotgun (WGS) entry which is preliminary data.</text>
</comment>
<reference evidence="2" key="1">
    <citation type="journal article" date="2019" name="bioRxiv">
        <title>The Genome of the Zebra Mussel, Dreissena polymorpha: A Resource for Invasive Species Research.</title>
        <authorList>
            <person name="McCartney M.A."/>
            <person name="Auch B."/>
            <person name="Kono T."/>
            <person name="Mallez S."/>
            <person name="Zhang Y."/>
            <person name="Obille A."/>
            <person name="Becker A."/>
            <person name="Abrahante J.E."/>
            <person name="Garbe J."/>
            <person name="Badalamenti J.P."/>
            <person name="Herman A."/>
            <person name="Mangelson H."/>
            <person name="Liachko I."/>
            <person name="Sullivan S."/>
            <person name="Sone E.D."/>
            <person name="Koren S."/>
            <person name="Silverstein K.A.T."/>
            <person name="Beckman K.B."/>
            <person name="Gohl D.M."/>
        </authorList>
    </citation>
    <scope>NUCLEOTIDE SEQUENCE</scope>
    <source>
        <strain evidence="2">Duluth1</strain>
        <tissue evidence="2">Whole animal</tissue>
    </source>
</reference>
<dbReference type="Proteomes" id="UP000828390">
    <property type="component" value="Unassembled WGS sequence"/>
</dbReference>
<feature type="region of interest" description="Disordered" evidence="1">
    <location>
        <begin position="1"/>
        <end position="20"/>
    </location>
</feature>
<organism evidence="2 3">
    <name type="scientific">Dreissena polymorpha</name>
    <name type="common">Zebra mussel</name>
    <name type="synonym">Mytilus polymorpha</name>
    <dbReference type="NCBI Taxonomy" id="45954"/>
    <lineage>
        <taxon>Eukaryota</taxon>
        <taxon>Metazoa</taxon>
        <taxon>Spiralia</taxon>
        <taxon>Lophotrochozoa</taxon>
        <taxon>Mollusca</taxon>
        <taxon>Bivalvia</taxon>
        <taxon>Autobranchia</taxon>
        <taxon>Heteroconchia</taxon>
        <taxon>Euheterodonta</taxon>
        <taxon>Imparidentia</taxon>
        <taxon>Neoheterodontei</taxon>
        <taxon>Myida</taxon>
        <taxon>Dreissenoidea</taxon>
        <taxon>Dreissenidae</taxon>
        <taxon>Dreissena</taxon>
    </lineage>
</organism>
<evidence type="ECO:0000313" key="3">
    <source>
        <dbReference type="Proteomes" id="UP000828390"/>
    </source>
</evidence>
<proteinExistence type="predicted"/>
<name>A0A9D4DL44_DREPO</name>
<evidence type="ECO:0000313" key="2">
    <source>
        <dbReference type="EMBL" id="KAH3750988.1"/>
    </source>
</evidence>
<sequence>MRSKNNYCSEDTMADSSRQNGRKLIARSEKICCVQRCLQKVLPGYRSLSLSPERYQMSAISSENTCQHSTLPIV</sequence>
<keyword evidence="3" id="KW-1185">Reference proteome</keyword>